<evidence type="ECO:0000313" key="1">
    <source>
        <dbReference type="EMBL" id="CBI09507.1"/>
    </source>
</evidence>
<accession>E6QQI6</accession>
<comment type="caution">
    <text evidence="1">The sequence shown here is derived from an EMBL/GenBank/DDBJ whole genome shotgun (WGS) entry which is preliminary data.</text>
</comment>
<dbReference type="EMBL" id="CABR01000033">
    <property type="protein sequence ID" value="CBI09507.1"/>
    <property type="molecule type" value="Genomic_DNA"/>
</dbReference>
<reference evidence="1" key="1">
    <citation type="submission" date="2009-10" db="EMBL/GenBank/DDBJ databases">
        <title>Diversity of trophic interactions inside an arsenic-rich microbial ecosystem.</title>
        <authorList>
            <person name="Bertin P.N."/>
            <person name="Heinrich-Salmeron A."/>
            <person name="Pelletier E."/>
            <person name="Goulhen-Chollet F."/>
            <person name="Arsene-Ploetze F."/>
            <person name="Gallien S."/>
            <person name="Calteau A."/>
            <person name="Vallenet D."/>
            <person name="Casiot C."/>
            <person name="Chane-Woon-Ming B."/>
            <person name="Giloteaux L."/>
            <person name="Barakat M."/>
            <person name="Bonnefoy V."/>
            <person name="Bruneel O."/>
            <person name="Chandler M."/>
            <person name="Cleiss J."/>
            <person name="Duran R."/>
            <person name="Elbaz-Poulichet F."/>
            <person name="Fonknechten N."/>
            <person name="Lauga B."/>
            <person name="Mornico D."/>
            <person name="Ortet P."/>
            <person name="Schaeffer C."/>
            <person name="Siguier P."/>
            <person name="Alexander Thil Smith A."/>
            <person name="Van Dorsselaer A."/>
            <person name="Weissenbach J."/>
            <person name="Medigue C."/>
            <person name="Le Paslier D."/>
        </authorList>
    </citation>
    <scope>NUCLEOTIDE SEQUENCE</scope>
</reference>
<name>E6QQI6_9ZZZZ</name>
<dbReference type="AlphaFoldDB" id="E6QQI6"/>
<sequence>MWRDGLFFHVCPQLFSVRIQALLFIVYAAMSNNLIQSPHKIIAPEIFNHLSVWINIDCSLENCQATMMTTCTTTQITPSPHPIRGSCKY</sequence>
<protein>
    <submittedName>
        <fullName evidence="1">Uncharacterized protein</fullName>
    </submittedName>
</protein>
<proteinExistence type="predicted"/>
<gene>
    <name evidence="1" type="ORF">CARN7_0236</name>
</gene>
<organism evidence="1">
    <name type="scientific">mine drainage metagenome</name>
    <dbReference type="NCBI Taxonomy" id="410659"/>
    <lineage>
        <taxon>unclassified sequences</taxon>
        <taxon>metagenomes</taxon>
        <taxon>ecological metagenomes</taxon>
    </lineage>
</organism>